<dbReference type="Proteomes" id="UP000693738">
    <property type="component" value="Unassembled WGS sequence"/>
</dbReference>
<evidence type="ECO:0000313" key="7">
    <source>
        <dbReference type="Proteomes" id="UP000693738"/>
    </source>
</evidence>
<evidence type="ECO:0008006" key="8">
    <source>
        <dbReference type="Google" id="ProtNLM"/>
    </source>
</evidence>
<keyword evidence="5" id="KW-0472">Membrane</keyword>
<dbReference type="SMART" id="SM00248">
    <property type="entry name" value="ANK"/>
    <property type="match status" value="10"/>
</dbReference>
<dbReference type="PROSITE" id="PS50297">
    <property type="entry name" value="ANK_REP_REGION"/>
    <property type="match status" value="7"/>
</dbReference>
<feature type="compositionally biased region" description="Basic and acidic residues" evidence="4">
    <location>
        <begin position="844"/>
        <end position="860"/>
    </location>
</feature>
<feature type="region of interest" description="Disordered" evidence="4">
    <location>
        <begin position="893"/>
        <end position="916"/>
    </location>
</feature>
<feature type="repeat" description="ANK" evidence="3">
    <location>
        <begin position="228"/>
        <end position="260"/>
    </location>
</feature>
<reference evidence="6" key="1">
    <citation type="submission" date="2021-05" db="EMBL/GenBank/DDBJ databases">
        <authorList>
            <person name="Khan N."/>
        </authorList>
    </citation>
    <scope>NUCLEOTIDE SEQUENCE</scope>
</reference>
<dbReference type="AlphaFoldDB" id="A0A8J2NH12"/>
<keyword evidence="5" id="KW-0812">Transmembrane</keyword>
<dbReference type="EMBL" id="CAJSTJ010000123">
    <property type="protein sequence ID" value="CAG7558189.1"/>
    <property type="molecule type" value="Genomic_DNA"/>
</dbReference>
<dbReference type="Pfam" id="PF13637">
    <property type="entry name" value="Ank_4"/>
    <property type="match status" value="1"/>
</dbReference>
<name>A0A8J2NH12_FUSEQ</name>
<feature type="repeat" description="ANK" evidence="3">
    <location>
        <begin position="160"/>
        <end position="192"/>
    </location>
</feature>
<dbReference type="PROSITE" id="PS50088">
    <property type="entry name" value="ANK_REPEAT"/>
    <property type="match status" value="8"/>
</dbReference>
<dbReference type="InterPro" id="IPR002110">
    <property type="entry name" value="Ankyrin_rpt"/>
</dbReference>
<proteinExistence type="predicted"/>
<dbReference type="PANTHER" id="PTHR24123:SF33">
    <property type="entry name" value="PROTEIN HOS4"/>
    <property type="match status" value="1"/>
</dbReference>
<accession>A0A8J2NH12</accession>
<feature type="compositionally biased region" description="Low complexity" evidence="4">
    <location>
        <begin position="901"/>
        <end position="914"/>
    </location>
</feature>
<feature type="region of interest" description="Disordered" evidence="4">
    <location>
        <begin position="826"/>
        <end position="869"/>
    </location>
</feature>
<protein>
    <recommendedName>
        <fullName evidence="8">Ankyrin repeat protein</fullName>
    </recommendedName>
</protein>
<feature type="repeat" description="ANK" evidence="3">
    <location>
        <begin position="261"/>
        <end position="293"/>
    </location>
</feature>
<feature type="repeat" description="ANK" evidence="3">
    <location>
        <begin position="94"/>
        <end position="126"/>
    </location>
</feature>
<evidence type="ECO:0000313" key="6">
    <source>
        <dbReference type="EMBL" id="CAG7558189.1"/>
    </source>
</evidence>
<feature type="transmembrane region" description="Helical" evidence="5">
    <location>
        <begin position="785"/>
        <end position="807"/>
    </location>
</feature>
<evidence type="ECO:0000256" key="4">
    <source>
        <dbReference type="SAM" id="MobiDB-lite"/>
    </source>
</evidence>
<feature type="compositionally biased region" description="Polar residues" evidence="4">
    <location>
        <begin position="1"/>
        <end position="10"/>
    </location>
</feature>
<feature type="repeat" description="ANK" evidence="3">
    <location>
        <begin position="294"/>
        <end position="326"/>
    </location>
</feature>
<organism evidence="6 7">
    <name type="scientific">Fusarium equiseti</name>
    <name type="common">Fusarium scirpi</name>
    <dbReference type="NCBI Taxonomy" id="61235"/>
    <lineage>
        <taxon>Eukaryota</taxon>
        <taxon>Fungi</taxon>
        <taxon>Dikarya</taxon>
        <taxon>Ascomycota</taxon>
        <taxon>Pezizomycotina</taxon>
        <taxon>Sordariomycetes</taxon>
        <taxon>Hypocreomycetidae</taxon>
        <taxon>Hypocreales</taxon>
        <taxon>Nectriaceae</taxon>
        <taxon>Fusarium</taxon>
        <taxon>Fusarium incarnatum-equiseti species complex</taxon>
    </lineage>
</organism>
<evidence type="ECO:0000256" key="2">
    <source>
        <dbReference type="ARBA" id="ARBA00023043"/>
    </source>
</evidence>
<feature type="region of interest" description="Disordered" evidence="4">
    <location>
        <begin position="1"/>
        <end position="22"/>
    </location>
</feature>
<dbReference type="InterPro" id="IPR051165">
    <property type="entry name" value="Multifunctional_ANK_Repeat"/>
</dbReference>
<feature type="repeat" description="ANK" evidence="3">
    <location>
        <begin position="193"/>
        <end position="226"/>
    </location>
</feature>
<keyword evidence="5" id="KW-1133">Transmembrane helix</keyword>
<comment type="caution">
    <text evidence="6">The sequence shown here is derived from an EMBL/GenBank/DDBJ whole genome shotgun (WGS) entry which is preliminary data.</text>
</comment>
<keyword evidence="2 3" id="KW-0040">ANK repeat</keyword>
<feature type="region of interest" description="Disordered" evidence="4">
    <location>
        <begin position="586"/>
        <end position="615"/>
    </location>
</feature>
<sequence>MSEETPSPALQDTEPGEEKTAGPLTYAEYVAFNLGIERADENISADRIRRDELIFHRIVGEMAVESQIARGVALHKLRTYLRKDNSNVDAKSEYDETALQLAVVNGIDQAIPELIKYGADVNAETKDKTQSLHWAASEDYRAIVELLLNNGADHGAQDDKGRTPLYVASWLGHTKIVELLLSKGAKATVGDEDGWTPLHLAISGDYKTIFQNLLDSDKSNINQSDNKYGYVPLIAAATWGQTEMASELIELGADLNCTDNDGWSPLHHAIWKRHGQVLSLLLKETVDPNSQNGGGCTALHFAMTYHNEALIPELLAYGAKVGIRDNDDWTSLHCAARFSDAATASKLLEVKGEVIDFQDKGGLTALHIASKQGNVGVVQLLLDRGAIVNTMGADSSTALHLASDARIWYRDYEGDGGDYEPDDSGNEDSLNLKHIQQGEAISLLMDYGADPYIKNDKEKTPVDLIMGHENPTRFCGVLSHICRGKALKQSDQKLQEIRQIKLEDMLERQEFASLLSKLIQQSPRRDQVEDTLYLVRDMVLDIIQGWSQPRHSHHLPSVIWLLLAASDRDRSLADRCQTVLASLKDMNFRQTNRPPSKKPQKNLKANTSTDVRREKDQPIINLTGLDLGSEQKNNPIEAYEDSVPDNLRLVCDVLRDPPYSQLHADDYNQYKEPKAGEGLDDILDSYDAIVVQLYKNKGQSGVVRRYRSVKEIIYGEGPTNVMKGAMRDLEAMRSKGLLPKDHVMNDGEEPRFMWIHLPATNLPLSFLSSLFALDADSFQKTPSWVFAVIFLVALAVSIIIYLGAWFITNPSVRHFVSEFAGRALSRQSDSLGKPSDKDADEFPQDEKDHGSDNKKVDHGQRPSLSMDAPTVMRLRKSDEQKLNNILSHTYTVSPTNVSENSQAKDPAAAASRASFNEPVPKADAKYAQAMKDYNEALEERENEYNIRCAQKV</sequence>
<evidence type="ECO:0000256" key="3">
    <source>
        <dbReference type="PROSITE-ProRule" id="PRU00023"/>
    </source>
</evidence>
<feature type="repeat" description="ANK" evidence="3">
    <location>
        <begin position="127"/>
        <end position="159"/>
    </location>
</feature>
<feature type="transmembrane region" description="Helical" evidence="5">
    <location>
        <begin position="752"/>
        <end position="773"/>
    </location>
</feature>
<evidence type="ECO:0000256" key="5">
    <source>
        <dbReference type="SAM" id="Phobius"/>
    </source>
</evidence>
<feature type="repeat" description="ANK" evidence="3">
    <location>
        <begin position="361"/>
        <end position="393"/>
    </location>
</feature>
<dbReference type="Pfam" id="PF12796">
    <property type="entry name" value="Ank_2"/>
    <property type="match status" value="2"/>
</dbReference>
<gene>
    <name evidence="6" type="ORF">FEQUK3_LOCUS3913</name>
</gene>
<dbReference type="PANTHER" id="PTHR24123">
    <property type="entry name" value="ANKYRIN REPEAT-CONTAINING"/>
    <property type="match status" value="1"/>
</dbReference>
<evidence type="ECO:0000256" key="1">
    <source>
        <dbReference type="ARBA" id="ARBA00022737"/>
    </source>
</evidence>
<keyword evidence="1" id="KW-0677">Repeat</keyword>